<feature type="region of interest" description="Disordered" evidence="1">
    <location>
        <begin position="78"/>
        <end position="103"/>
    </location>
</feature>
<evidence type="ECO:0000256" key="1">
    <source>
        <dbReference type="SAM" id="MobiDB-lite"/>
    </source>
</evidence>
<proteinExistence type="predicted"/>
<dbReference type="Proteomes" id="UP000887116">
    <property type="component" value="Unassembled WGS sequence"/>
</dbReference>
<gene>
    <name evidence="2" type="ORF">TNCT_200341</name>
</gene>
<comment type="caution">
    <text evidence="2">The sequence shown here is derived from an EMBL/GenBank/DDBJ whole genome shotgun (WGS) entry which is preliminary data.</text>
</comment>
<keyword evidence="3" id="KW-1185">Reference proteome</keyword>
<dbReference type="EMBL" id="BMAO01006081">
    <property type="protein sequence ID" value="GFR05919.1"/>
    <property type="molecule type" value="Genomic_DNA"/>
</dbReference>
<feature type="region of interest" description="Disordered" evidence="1">
    <location>
        <begin position="1"/>
        <end position="65"/>
    </location>
</feature>
<dbReference type="OrthoDB" id="10556717at2759"/>
<evidence type="ECO:0000313" key="3">
    <source>
        <dbReference type="Proteomes" id="UP000887116"/>
    </source>
</evidence>
<feature type="compositionally biased region" description="Low complexity" evidence="1">
    <location>
        <begin position="1"/>
        <end position="16"/>
    </location>
</feature>
<name>A0A8X6LG41_TRICU</name>
<protein>
    <submittedName>
        <fullName evidence="2">Uncharacterized protein</fullName>
    </submittedName>
</protein>
<reference evidence="2" key="1">
    <citation type="submission" date="2020-07" db="EMBL/GenBank/DDBJ databases">
        <title>Multicomponent nature underlies the extraordinary mechanical properties of spider dragline silk.</title>
        <authorList>
            <person name="Kono N."/>
            <person name="Nakamura H."/>
            <person name="Mori M."/>
            <person name="Yoshida Y."/>
            <person name="Ohtoshi R."/>
            <person name="Malay A.D."/>
            <person name="Moran D.A.P."/>
            <person name="Tomita M."/>
            <person name="Numata K."/>
            <person name="Arakawa K."/>
        </authorList>
    </citation>
    <scope>NUCLEOTIDE SEQUENCE</scope>
</reference>
<dbReference type="AlphaFoldDB" id="A0A8X6LG41"/>
<sequence length="103" mass="12024">MPQQQKKITKSSTTQTNPVIILDELEPEEKTQAQPFKTHSPRKDHKKINEKNLKPKMNLKKKPEKNITLKIAREADSLYESSPVSKRSRSGKLFQPRMPWTRT</sequence>
<organism evidence="2 3">
    <name type="scientific">Trichonephila clavata</name>
    <name type="common">Joro spider</name>
    <name type="synonym">Nephila clavata</name>
    <dbReference type="NCBI Taxonomy" id="2740835"/>
    <lineage>
        <taxon>Eukaryota</taxon>
        <taxon>Metazoa</taxon>
        <taxon>Ecdysozoa</taxon>
        <taxon>Arthropoda</taxon>
        <taxon>Chelicerata</taxon>
        <taxon>Arachnida</taxon>
        <taxon>Araneae</taxon>
        <taxon>Araneomorphae</taxon>
        <taxon>Entelegynae</taxon>
        <taxon>Araneoidea</taxon>
        <taxon>Nephilidae</taxon>
        <taxon>Trichonephila</taxon>
    </lineage>
</organism>
<accession>A0A8X6LG41</accession>
<evidence type="ECO:0000313" key="2">
    <source>
        <dbReference type="EMBL" id="GFR05919.1"/>
    </source>
</evidence>